<evidence type="ECO:0000259" key="7">
    <source>
        <dbReference type="PROSITE" id="PS51746"/>
    </source>
</evidence>
<dbReference type="CDD" id="cd00143">
    <property type="entry name" value="PP2Cc"/>
    <property type="match status" value="1"/>
</dbReference>
<dbReference type="PROSITE" id="PS51746">
    <property type="entry name" value="PPM_2"/>
    <property type="match status" value="1"/>
</dbReference>
<dbReference type="InterPro" id="IPR015655">
    <property type="entry name" value="PP2C"/>
</dbReference>
<feature type="region of interest" description="Disordered" evidence="5">
    <location>
        <begin position="181"/>
        <end position="210"/>
    </location>
</feature>
<keyword evidence="6" id="KW-0812">Transmembrane</keyword>
<name>A0AAW2HUU9_9NEOP</name>
<evidence type="ECO:0000256" key="4">
    <source>
        <dbReference type="RuleBase" id="RU003465"/>
    </source>
</evidence>
<dbReference type="InterPro" id="IPR001932">
    <property type="entry name" value="PPM-type_phosphatase-like_dom"/>
</dbReference>
<dbReference type="GO" id="GO:0046872">
    <property type="term" value="F:metal ion binding"/>
    <property type="evidence" value="ECO:0007669"/>
    <property type="project" value="UniProtKB-KW"/>
</dbReference>
<keyword evidence="1" id="KW-0479">Metal-binding</keyword>
<dbReference type="SUPFAM" id="SSF81606">
    <property type="entry name" value="PP2C-like"/>
    <property type="match status" value="1"/>
</dbReference>
<evidence type="ECO:0000313" key="8">
    <source>
        <dbReference type="EMBL" id="KAL0273557.1"/>
    </source>
</evidence>
<reference evidence="8" key="1">
    <citation type="journal article" date="2024" name="Gigascience">
        <title>Chromosome-level genome of the poultry shaft louse Menopon gallinae provides insight into the host-switching and adaptive evolution of parasitic lice.</title>
        <authorList>
            <person name="Xu Y."/>
            <person name="Ma L."/>
            <person name="Liu S."/>
            <person name="Liang Y."/>
            <person name="Liu Q."/>
            <person name="He Z."/>
            <person name="Tian L."/>
            <person name="Duan Y."/>
            <person name="Cai W."/>
            <person name="Li H."/>
            <person name="Song F."/>
        </authorList>
    </citation>
    <scope>NUCLEOTIDE SEQUENCE</scope>
    <source>
        <strain evidence="8">Cailab_2023a</strain>
    </source>
</reference>
<dbReference type="EMBL" id="JARGDH010000003">
    <property type="protein sequence ID" value="KAL0273557.1"/>
    <property type="molecule type" value="Genomic_DNA"/>
</dbReference>
<dbReference type="InterPro" id="IPR036457">
    <property type="entry name" value="PPM-type-like_dom_sf"/>
</dbReference>
<feature type="transmembrane region" description="Helical" evidence="6">
    <location>
        <begin position="46"/>
        <end position="66"/>
    </location>
</feature>
<accession>A0AAW2HUU9</accession>
<comment type="similarity">
    <text evidence="4">Belongs to the PP2C family.</text>
</comment>
<feature type="compositionally biased region" description="Basic and acidic residues" evidence="5">
    <location>
        <begin position="191"/>
        <end position="210"/>
    </location>
</feature>
<organism evidence="8">
    <name type="scientific">Menopon gallinae</name>
    <name type="common">poultry shaft louse</name>
    <dbReference type="NCBI Taxonomy" id="328185"/>
    <lineage>
        <taxon>Eukaryota</taxon>
        <taxon>Metazoa</taxon>
        <taxon>Ecdysozoa</taxon>
        <taxon>Arthropoda</taxon>
        <taxon>Hexapoda</taxon>
        <taxon>Insecta</taxon>
        <taxon>Pterygota</taxon>
        <taxon>Neoptera</taxon>
        <taxon>Paraneoptera</taxon>
        <taxon>Psocodea</taxon>
        <taxon>Troctomorpha</taxon>
        <taxon>Phthiraptera</taxon>
        <taxon>Amblycera</taxon>
        <taxon>Menoponidae</taxon>
        <taxon>Menopon</taxon>
    </lineage>
</organism>
<keyword evidence="2 4" id="KW-0378">Hydrolase</keyword>
<dbReference type="PANTHER" id="PTHR47992">
    <property type="entry name" value="PROTEIN PHOSPHATASE"/>
    <property type="match status" value="1"/>
</dbReference>
<evidence type="ECO:0000256" key="6">
    <source>
        <dbReference type="SAM" id="Phobius"/>
    </source>
</evidence>
<feature type="domain" description="PPM-type phosphatase" evidence="7">
    <location>
        <begin position="111"/>
        <end position="456"/>
    </location>
</feature>
<evidence type="ECO:0000256" key="3">
    <source>
        <dbReference type="ARBA" id="ARBA00022912"/>
    </source>
</evidence>
<dbReference type="GO" id="GO:0004722">
    <property type="term" value="F:protein serine/threonine phosphatase activity"/>
    <property type="evidence" value="ECO:0007669"/>
    <property type="project" value="InterPro"/>
</dbReference>
<dbReference type="InterPro" id="IPR000222">
    <property type="entry name" value="PP2C_BS"/>
</dbReference>
<dbReference type="SMART" id="SM00332">
    <property type="entry name" value="PP2Cc"/>
    <property type="match status" value="1"/>
</dbReference>
<sequence length="470" mass="52870">MMDDEFEDKVLYQTYLSHMKLLSKCGVGLPLNTALLSYIWKMLRMYILRPETIILSAILIVILLYLQTIDVWTRGLFARLTLNLDKSFTGNRYLASGKPYGGQSWELKESNIAAYAVQGRRLKMEDRFVINEDINKTGISVFAIFDGHGGEFAANYAKDNLMKNLNNKLIEVKQLSAEGPKDYYPPINNNVEKRTDSQSDEKVDSSIEKKQSFKKKYSSTDECMNKSGNIGVPDAQFQKLLDAIPRPITRDSKPAPPTAAPPKVPIHSYLDNSKFSGIDYGRIITDEVLEADRLLLEAAKKNRDVAGSHLIVANVGDSRGVMCDSKGNAIPLSFDHKPQQIKEMKRIKEAGGFVTFNGVWRVAGILATSRALGDYPLKDSKLVIADPDILTFNLTDHKPQFILLASDGLWDTFSNEEAVAFIKERLDEPHFGAKSITLQSYYRGSHDNITVMVIRFKDNKWSSYTVSKND</sequence>
<dbReference type="AlphaFoldDB" id="A0AAW2HUU9"/>
<protein>
    <recommendedName>
        <fullName evidence="7">PPM-type phosphatase domain-containing protein</fullName>
    </recommendedName>
</protein>
<evidence type="ECO:0000256" key="2">
    <source>
        <dbReference type="ARBA" id="ARBA00022801"/>
    </source>
</evidence>
<proteinExistence type="inferred from homology"/>
<keyword evidence="6" id="KW-1133">Transmembrane helix</keyword>
<gene>
    <name evidence="8" type="ORF">PYX00_006194</name>
</gene>
<dbReference type="Gene3D" id="3.60.40.10">
    <property type="entry name" value="PPM-type phosphatase domain"/>
    <property type="match status" value="1"/>
</dbReference>
<dbReference type="Pfam" id="PF00481">
    <property type="entry name" value="PP2C"/>
    <property type="match status" value="2"/>
</dbReference>
<evidence type="ECO:0000256" key="1">
    <source>
        <dbReference type="ARBA" id="ARBA00022723"/>
    </source>
</evidence>
<comment type="caution">
    <text evidence="8">The sequence shown here is derived from an EMBL/GenBank/DDBJ whole genome shotgun (WGS) entry which is preliminary data.</text>
</comment>
<dbReference type="PROSITE" id="PS01032">
    <property type="entry name" value="PPM_1"/>
    <property type="match status" value="1"/>
</dbReference>
<evidence type="ECO:0000256" key="5">
    <source>
        <dbReference type="SAM" id="MobiDB-lite"/>
    </source>
</evidence>
<keyword evidence="3 4" id="KW-0904">Protein phosphatase</keyword>
<keyword evidence="6" id="KW-0472">Membrane</keyword>